<protein>
    <submittedName>
        <fullName evidence="1">Uncharacterized protein</fullName>
    </submittedName>
</protein>
<name>A0A6C0DXT9_9ZZZZ</name>
<sequence>MNLKILSYYQSWKDLKNNKLTIVPKNIKNDNSTFIKDYVPWNDSCAVKKYKFHANPIKHYRKQYTNINSSDSTFSKSSMIGILDRPGCTINSLIDENDCTSINNNNLNHNIITHFNTLNDCKNNSSDRYVDPSTNKIYCTSLNPAALVIKTATTVLSQNYSSSHREYLYNKCKTFNQNLPLQNDIAINNGTRTITCNDISSCVTFNPSNKKFQTQGPVSSSARTHSLKYGCIDGVSCNRRVSINNCPSNLSLYECASLKNLLNNPSSVCVGCINDPASIRRKRIRILR</sequence>
<evidence type="ECO:0000313" key="1">
    <source>
        <dbReference type="EMBL" id="QHT21191.1"/>
    </source>
</evidence>
<reference evidence="1" key="1">
    <citation type="journal article" date="2020" name="Nature">
        <title>Giant virus diversity and host interactions through global metagenomics.</title>
        <authorList>
            <person name="Schulz F."/>
            <person name="Roux S."/>
            <person name="Paez-Espino D."/>
            <person name="Jungbluth S."/>
            <person name="Walsh D.A."/>
            <person name="Denef V.J."/>
            <person name="McMahon K.D."/>
            <person name="Konstantinidis K.T."/>
            <person name="Eloe-Fadrosh E.A."/>
            <person name="Kyrpides N.C."/>
            <person name="Woyke T."/>
        </authorList>
    </citation>
    <scope>NUCLEOTIDE SEQUENCE</scope>
    <source>
        <strain evidence="1">GVMAG-M-3300023174-75</strain>
    </source>
</reference>
<dbReference type="AlphaFoldDB" id="A0A6C0DXT9"/>
<organism evidence="1">
    <name type="scientific">viral metagenome</name>
    <dbReference type="NCBI Taxonomy" id="1070528"/>
    <lineage>
        <taxon>unclassified sequences</taxon>
        <taxon>metagenomes</taxon>
        <taxon>organismal metagenomes</taxon>
    </lineage>
</organism>
<accession>A0A6C0DXT9</accession>
<dbReference type="EMBL" id="MN739687">
    <property type="protein sequence ID" value="QHT21191.1"/>
    <property type="molecule type" value="Genomic_DNA"/>
</dbReference>
<proteinExistence type="predicted"/>